<dbReference type="AlphaFoldDB" id="A0A0F6WRE3"/>
<dbReference type="EMBL" id="CP011309">
    <property type="protein sequence ID" value="AKF28223.1"/>
    <property type="molecule type" value="Genomic_DNA"/>
</dbReference>
<proteinExistence type="predicted"/>
<sequence length="125" mass="14202">MDGSDYGRPLDPVEVERRIRITADRIEEGVGKVKRANISAKESERLYRLEKARIKDFYRGQGLSHADAETKATLETAKYLEERDHNQAAYEYARDYLYGLKDMLSSLQTQAKGLNAAYPMAGRGL</sequence>
<protein>
    <submittedName>
        <fullName evidence="1">Uncharacterized protein</fullName>
    </submittedName>
</protein>
<dbReference type="RefSeq" id="WP_040072904.1">
    <property type="nucleotide sequence ID" value="NZ_CP011309.1"/>
</dbReference>
<dbReference type="Proteomes" id="UP000034037">
    <property type="component" value="Chromosome"/>
</dbReference>
<organism evidence="1 2">
    <name type="scientific">[Brevibacterium] flavum</name>
    <dbReference type="NCBI Taxonomy" id="92706"/>
    <lineage>
        <taxon>Bacteria</taxon>
        <taxon>Bacillati</taxon>
        <taxon>Actinomycetota</taxon>
        <taxon>Actinomycetes</taxon>
        <taxon>Mycobacteriales</taxon>
        <taxon>Corynebacteriaceae</taxon>
        <taxon>Corynebacterium</taxon>
    </lineage>
</organism>
<name>A0A0F6WRE3_9CORY</name>
<reference evidence="1 2" key="1">
    <citation type="submission" date="2015-04" db="EMBL/GenBank/DDBJ databases">
        <title>Complete Genome Sequence of Brevibacterium flavum ATCC 15168.</title>
        <authorList>
            <person name="Ahn J."/>
            <person name="Park G."/>
            <person name="Jeon W."/>
            <person name="Jang Y."/>
            <person name="Jang M."/>
            <person name="Lee H."/>
            <person name="Lee H."/>
        </authorList>
    </citation>
    <scope>NUCLEOTIDE SEQUENCE [LARGE SCALE GENOMIC DNA]</scope>
    <source>
        <strain evidence="1 2">ATCC 15168</strain>
    </source>
</reference>
<dbReference type="PATRIC" id="fig|92706.3.peg.2521"/>
<dbReference type="HOGENOM" id="CLU_161818_0_0_11"/>
<evidence type="ECO:0000313" key="1">
    <source>
        <dbReference type="EMBL" id="AKF28223.1"/>
    </source>
</evidence>
<gene>
    <name evidence="1" type="ORF">YH66_12045</name>
</gene>
<accession>A0A0F6WRE3</accession>
<keyword evidence="2" id="KW-1185">Reference proteome</keyword>
<evidence type="ECO:0000313" key="2">
    <source>
        <dbReference type="Proteomes" id="UP000034037"/>
    </source>
</evidence>